<evidence type="ECO:0000256" key="1">
    <source>
        <dbReference type="SAM" id="MobiDB-lite"/>
    </source>
</evidence>
<protein>
    <submittedName>
        <fullName evidence="2">Uncharacterized protein</fullName>
    </submittedName>
</protein>
<evidence type="ECO:0000313" key="3">
    <source>
        <dbReference type="Proteomes" id="UP001152798"/>
    </source>
</evidence>
<keyword evidence="3" id="KW-1185">Reference proteome</keyword>
<proteinExistence type="predicted"/>
<dbReference type="EMBL" id="OV725081">
    <property type="protein sequence ID" value="CAH1402961.1"/>
    <property type="molecule type" value="Genomic_DNA"/>
</dbReference>
<dbReference type="Proteomes" id="UP001152798">
    <property type="component" value="Chromosome 5"/>
</dbReference>
<sequence>MTSNKLRNPPEDGEEPRRQVGGRTMLEDRWPKILLDEWERGCVYLTPLGLQTGSSAGYEPSGSGFAFVGLYSYQRSLLRPSL</sequence>
<evidence type="ECO:0000313" key="2">
    <source>
        <dbReference type="EMBL" id="CAH1402961.1"/>
    </source>
</evidence>
<organism evidence="2 3">
    <name type="scientific">Nezara viridula</name>
    <name type="common">Southern green stink bug</name>
    <name type="synonym">Cimex viridulus</name>
    <dbReference type="NCBI Taxonomy" id="85310"/>
    <lineage>
        <taxon>Eukaryota</taxon>
        <taxon>Metazoa</taxon>
        <taxon>Ecdysozoa</taxon>
        <taxon>Arthropoda</taxon>
        <taxon>Hexapoda</taxon>
        <taxon>Insecta</taxon>
        <taxon>Pterygota</taxon>
        <taxon>Neoptera</taxon>
        <taxon>Paraneoptera</taxon>
        <taxon>Hemiptera</taxon>
        <taxon>Heteroptera</taxon>
        <taxon>Panheteroptera</taxon>
        <taxon>Pentatomomorpha</taxon>
        <taxon>Pentatomoidea</taxon>
        <taxon>Pentatomidae</taxon>
        <taxon>Pentatominae</taxon>
        <taxon>Nezara</taxon>
    </lineage>
</organism>
<accession>A0A9P0HJ38</accession>
<gene>
    <name evidence="2" type="ORF">NEZAVI_LOCUS11651</name>
</gene>
<name>A0A9P0HJ38_NEZVI</name>
<reference evidence="2" key="1">
    <citation type="submission" date="2022-01" db="EMBL/GenBank/DDBJ databases">
        <authorList>
            <person name="King R."/>
        </authorList>
    </citation>
    <scope>NUCLEOTIDE SEQUENCE</scope>
</reference>
<dbReference type="AlphaFoldDB" id="A0A9P0HJ38"/>
<feature type="region of interest" description="Disordered" evidence="1">
    <location>
        <begin position="1"/>
        <end position="23"/>
    </location>
</feature>